<dbReference type="InterPro" id="IPR009030">
    <property type="entry name" value="Growth_fac_rcpt_cys_sf"/>
</dbReference>
<dbReference type="SUPFAM" id="SSF49265">
    <property type="entry name" value="Fibronectin type III"/>
    <property type="match status" value="3"/>
</dbReference>
<evidence type="ECO:0000256" key="1">
    <source>
        <dbReference type="PROSITE-ProRule" id="PRU00076"/>
    </source>
</evidence>
<dbReference type="VEuPathDB" id="VectorBase:BGLAX_033035"/>
<feature type="signal peptide" evidence="4">
    <location>
        <begin position="1"/>
        <end position="18"/>
    </location>
</feature>
<dbReference type="EMBL" id="GBYU01000015">
    <property type="protein sequence ID" value="JAG85124.1"/>
    <property type="molecule type" value="Transcribed_RNA"/>
</dbReference>
<dbReference type="PROSITE" id="PS50026">
    <property type="entry name" value="EGF_3"/>
    <property type="match status" value="1"/>
</dbReference>
<dbReference type="Gene3D" id="2.60.40.10">
    <property type="entry name" value="Immunoglobulins"/>
    <property type="match status" value="3"/>
</dbReference>
<dbReference type="InterPro" id="IPR000742">
    <property type="entry name" value="EGF"/>
</dbReference>
<dbReference type="SUPFAM" id="SSF57184">
    <property type="entry name" value="Growth factor receptor domain"/>
    <property type="match status" value="1"/>
</dbReference>
<evidence type="ECO:0000259" key="5">
    <source>
        <dbReference type="PROSITE" id="PS50026"/>
    </source>
</evidence>
<protein>
    <submittedName>
        <fullName evidence="6">Grctm2 protein</fullName>
    </submittedName>
</protein>
<name>A0A0C9RP66_BIOGL</name>
<dbReference type="AlphaFoldDB" id="A0A0C9RP66"/>
<keyword evidence="3" id="KW-1133">Transmembrane helix</keyword>
<keyword evidence="4" id="KW-0732">Signal</keyword>
<reference evidence="6" key="1">
    <citation type="submission" date="2014-12" db="EMBL/GenBank/DDBJ databases">
        <authorList>
            <person name="Tennessen J.A."/>
            <person name="Blouin M.S."/>
        </authorList>
    </citation>
    <scope>NUCLEOTIDE SEQUENCE</scope>
    <source>
        <strain evidence="6">Guadeloupe</strain>
        <tissue evidence="6">Whole body</tissue>
    </source>
</reference>
<feature type="transmembrane region" description="Helical" evidence="3">
    <location>
        <begin position="543"/>
        <end position="565"/>
    </location>
</feature>
<feature type="region of interest" description="Disordered" evidence="2">
    <location>
        <begin position="497"/>
        <end position="522"/>
    </location>
</feature>
<reference evidence="6" key="2">
    <citation type="submission" date="2015-02" db="EMBL/GenBank/DDBJ databases">
        <title>Hyperdiverse gene cluster in snail host conveys resistance to human schistosome parasites.</title>
        <authorList>
            <person name="Theron A."/>
            <person name="Marine M."/>
            <person name="Yeh J.-Y."/>
            <person name="Rognon A."/>
        </authorList>
    </citation>
    <scope>NUCLEOTIDE SEQUENCE</scope>
    <source>
        <strain evidence="6">Guadeloupe</strain>
        <tissue evidence="6">Whole body</tissue>
    </source>
</reference>
<feature type="chain" id="PRO_5002202660" evidence="4">
    <location>
        <begin position="19"/>
        <end position="670"/>
    </location>
</feature>
<sequence>MVLTELLLTFVLLDSIQTAVSVKYHGDVCSDSASCEVDTTCVLSVDNTTRCLCADDEYRGDRNQCIYINTLLVYNVRTIKVTLNSIKLNWTSQNINYKEAKYNVSYEDTYSLGDESEVTIYNLKSNTLYTFSIQVILFKNQLYKARYGPAVTHIAQTLVKQDSKKPHRELCTKGVDFCQTELLCVQNKNQEYRCLCDKNHYWNDYNECISKSKLSIKNFASKNISSTSVELSWSIDPLHKSSAKFKVWYGGKKNESFPSDVMVATIDELNPITMYTFTIKVEIPADNNYNLTEGPPNICRIQTNARKGTYPNSFKSETTKVTPRTIISTTTLSTTTVSTTTLRSKNKKPVSQDIQFVGHGDLCELANSYCESGTSCVETPNIQYRCLCDDTQYWNKNRMCVPLKSLTVTDAHVIKVTSTSVQLSWSNRSVNKVSVTYSVSYRNKSLAAHPGGVNITNLQPTSNYSFEIFVIIPSELNYMEKRGPGVSISVQTFAENKDPNFENKTPTHQTTTLPTETPSSSKQVLTHTTLANTASGQSNTNTVIVVIVVLLVLAVVLIVMVVLVVRRKNSKRKNSTQILLDKYDKCRNTSQPELVYTELEPNTYSTSQDTATNTVSATNHNLPTSSNGASSPSVYYNIKAQEEFKVEMVYSHLSHFKEQERENPENIYDG</sequence>
<accession>A0A0C9RP66</accession>
<feature type="domain" description="EGF-like" evidence="5">
    <location>
        <begin position="25"/>
        <end position="64"/>
    </location>
</feature>
<evidence type="ECO:0000256" key="2">
    <source>
        <dbReference type="SAM" id="MobiDB-lite"/>
    </source>
</evidence>
<dbReference type="InterPro" id="IPR013783">
    <property type="entry name" value="Ig-like_fold"/>
</dbReference>
<comment type="caution">
    <text evidence="1">Lacks conserved residue(s) required for the propagation of feature annotation.</text>
</comment>
<keyword evidence="3" id="KW-0812">Transmembrane</keyword>
<dbReference type="VEuPathDB" id="VectorBase:BGLB017395"/>
<feature type="compositionally biased region" description="Low complexity" evidence="2">
    <location>
        <begin position="506"/>
        <end position="521"/>
    </location>
</feature>
<evidence type="ECO:0000256" key="4">
    <source>
        <dbReference type="SAM" id="SignalP"/>
    </source>
</evidence>
<dbReference type="InterPro" id="IPR036116">
    <property type="entry name" value="FN3_sf"/>
</dbReference>
<gene>
    <name evidence="6" type="primary">grctm2</name>
</gene>
<organism evidence="6">
    <name type="scientific">Biomphalaria glabrata</name>
    <name type="common">Bloodfluke planorb</name>
    <name type="synonym">Freshwater snail</name>
    <dbReference type="NCBI Taxonomy" id="6526"/>
    <lineage>
        <taxon>Eukaryota</taxon>
        <taxon>Metazoa</taxon>
        <taxon>Spiralia</taxon>
        <taxon>Lophotrochozoa</taxon>
        <taxon>Mollusca</taxon>
        <taxon>Gastropoda</taxon>
        <taxon>Heterobranchia</taxon>
        <taxon>Euthyneura</taxon>
        <taxon>Panpulmonata</taxon>
        <taxon>Hygrophila</taxon>
        <taxon>Lymnaeoidea</taxon>
        <taxon>Planorbidae</taxon>
        <taxon>Biomphalaria</taxon>
    </lineage>
</organism>
<dbReference type="SMART" id="SM00060">
    <property type="entry name" value="FN3"/>
    <property type="match status" value="3"/>
</dbReference>
<dbReference type="CDD" id="cd00063">
    <property type="entry name" value="FN3"/>
    <property type="match status" value="1"/>
</dbReference>
<evidence type="ECO:0000313" key="6">
    <source>
        <dbReference type="EMBL" id="JAG85124.1"/>
    </source>
</evidence>
<keyword evidence="1" id="KW-0245">EGF-like domain</keyword>
<keyword evidence="3" id="KW-0472">Membrane</keyword>
<evidence type="ECO:0000256" key="3">
    <source>
        <dbReference type="SAM" id="Phobius"/>
    </source>
</evidence>
<dbReference type="Pfam" id="PF00041">
    <property type="entry name" value="fn3"/>
    <property type="match status" value="1"/>
</dbReference>
<proteinExistence type="predicted"/>
<dbReference type="InterPro" id="IPR003961">
    <property type="entry name" value="FN3_dom"/>
</dbReference>